<dbReference type="GO" id="GO:0004760">
    <property type="term" value="F:L-serine-pyruvate transaminase activity"/>
    <property type="evidence" value="ECO:0007669"/>
    <property type="project" value="TreeGrafter"/>
</dbReference>
<keyword evidence="7" id="KW-0670">Pyruvate</keyword>
<dbReference type="Gene3D" id="3.90.1150.10">
    <property type="entry name" value="Aspartate Aminotransferase, domain 1"/>
    <property type="match status" value="1"/>
</dbReference>
<dbReference type="GeneID" id="13698605"/>
<organism evidence="7 8">
    <name type="scientific">Candidatus Nitrosopumilus sediminis</name>
    <dbReference type="NCBI Taxonomy" id="1229909"/>
    <lineage>
        <taxon>Archaea</taxon>
        <taxon>Nitrososphaerota</taxon>
        <taxon>Nitrososphaeria</taxon>
        <taxon>Nitrosopumilales</taxon>
        <taxon>Nitrosopumilaceae</taxon>
        <taxon>Nitrosopumilus</taxon>
    </lineage>
</organism>
<proteinExistence type="inferred from homology"/>
<dbReference type="STRING" id="1229909.NSED_09215"/>
<dbReference type="eggNOG" id="arCOG00082">
    <property type="taxonomic scope" value="Archaea"/>
</dbReference>
<dbReference type="PIRSF" id="PIRSF000524">
    <property type="entry name" value="SPT"/>
    <property type="match status" value="1"/>
</dbReference>
<dbReference type="Pfam" id="PF00266">
    <property type="entry name" value="Aminotran_5"/>
    <property type="match status" value="1"/>
</dbReference>
<name>K0BBK7_9ARCH</name>
<dbReference type="GO" id="GO:0019265">
    <property type="term" value="P:glycine biosynthetic process, by transamination of glyoxylate"/>
    <property type="evidence" value="ECO:0007669"/>
    <property type="project" value="TreeGrafter"/>
</dbReference>
<dbReference type="InterPro" id="IPR015422">
    <property type="entry name" value="PyrdxlP-dep_Trfase_small"/>
</dbReference>
<dbReference type="RefSeq" id="WP_014965998.1">
    <property type="nucleotide sequence ID" value="NC_018656.1"/>
</dbReference>
<comment type="cofactor">
    <cofactor evidence="1">
        <name>pyridoxal 5'-phosphate</name>
        <dbReference type="ChEBI" id="CHEBI:597326"/>
    </cofactor>
</comment>
<dbReference type="HOGENOM" id="CLU_027686_1_1_2"/>
<evidence type="ECO:0000313" key="8">
    <source>
        <dbReference type="Proteomes" id="UP000006100"/>
    </source>
</evidence>
<feature type="domain" description="Aminotransferase class V" evidence="6">
    <location>
        <begin position="25"/>
        <end position="325"/>
    </location>
</feature>
<dbReference type="SUPFAM" id="SSF53383">
    <property type="entry name" value="PLP-dependent transferases"/>
    <property type="match status" value="1"/>
</dbReference>
<dbReference type="InterPro" id="IPR015421">
    <property type="entry name" value="PyrdxlP-dep_Trfase_major"/>
</dbReference>
<dbReference type="EMBL" id="CP003843">
    <property type="protein sequence ID" value="AFS83633.1"/>
    <property type="molecule type" value="Genomic_DNA"/>
</dbReference>
<dbReference type="InterPro" id="IPR000192">
    <property type="entry name" value="Aminotrans_V_dom"/>
</dbReference>
<protein>
    <submittedName>
        <fullName evidence="7">Serine--pyruvate transaminase</fullName>
    </submittedName>
</protein>
<dbReference type="PANTHER" id="PTHR21152">
    <property type="entry name" value="AMINOTRANSFERASE CLASS V"/>
    <property type="match status" value="1"/>
</dbReference>
<dbReference type="Gene3D" id="3.40.640.10">
    <property type="entry name" value="Type I PLP-dependent aspartate aminotransferase-like (Major domain)"/>
    <property type="match status" value="1"/>
</dbReference>
<evidence type="ECO:0000259" key="6">
    <source>
        <dbReference type="Pfam" id="PF00266"/>
    </source>
</evidence>
<keyword evidence="4" id="KW-0808">Transferase</keyword>
<keyword evidence="8" id="KW-1185">Reference proteome</keyword>
<keyword evidence="5" id="KW-0663">Pyridoxal phosphate</keyword>
<accession>K0BBK7</accession>
<reference evidence="7 8" key="1">
    <citation type="journal article" date="2012" name="J. Bacteriol.">
        <title>Draft Genome Sequence of an Ammonia-Oxidizing Archaeon, "Candidatus Nitrosopumilus sediminis" AR2, from Svalbard in the Arctic Circle.</title>
        <authorList>
            <person name="Park S.J."/>
            <person name="Kim J.G."/>
            <person name="Jung M.Y."/>
            <person name="Kim S.J."/>
            <person name="Cha I.T."/>
            <person name="Ghai R."/>
            <person name="Martin-Cuadrado A.B."/>
            <person name="Rodriguez-Valera F."/>
            <person name="Rhee S.K."/>
        </authorList>
    </citation>
    <scope>NUCLEOTIDE SEQUENCE [LARGE SCALE GENOMIC DNA]</scope>
    <source>
        <strain evidence="7 8">AR2</strain>
    </source>
</reference>
<dbReference type="KEGG" id="nir:NSED_09215"/>
<sequence length="381" mass="41697">MEYLSMLPGPTNVPNRVMRAMLAPMINHRSDDFVELYTDVVAKTQQVFETQNDIVALSASGTGAVEAGVVNLVKKGDKIIMPVNGEFSNRLSQLIEGQGGNVVKLETPPGENATFDQVKEAFDNNKDVKAFYVVHNETSTGTMVNYLDKVSDLTSRNDAFYVVDSVSLLGGAPLPVDKWNIDVCMTGAQKAIAAPPGISPISVSAKAKKYMIENPPSTMYFNLARYFKYYDEEKHTPFTPALPLLYAYREALSIMLEEGLQNVFKRHKVCSDALYSGLSAMGLSPFAKEEDRSISIVALNYLDGLEDKTFRSTLADKFKVLVAGGFGNLKGKVFRVGCMGEVSPYHVMRTISAISATLSMMGYDTDAQAGLKTAQEKLKAL</sequence>
<dbReference type="GO" id="GO:0008453">
    <property type="term" value="F:alanine-glyoxylate transaminase activity"/>
    <property type="evidence" value="ECO:0007669"/>
    <property type="project" value="TreeGrafter"/>
</dbReference>
<dbReference type="PANTHER" id="PTHR21152:SF24">
    <property type="entry name" value="ALANINE--GLYOXYLATE AMINOTRANSFERASE 1"/>
    <property type="match status" value="1"/>
</dbReference>
<dbReference type="InterPro" id="IPR015424">
    <property type="entry name" value="PyrdxlP-dep_Trfase"/>
</dbReference>
<evidence type="ECO:0000313" key="7">
    <source>
        <dbReference type="EMBL" id="AFS83633.1"/>
    </source>
</evidence>
<evidence type="ECO:0000256" key="4">
    <source>
        <dbReference type="ARBA" id="ARBA00022679"/>
    </source>
</evidence>
<dbReference type="OrthoDB" id="35685at2157"/>
<evidence type="ECO:0000256" key="5">
    <source>
        <dbReference type="ARBA" id="ARBA00022898"/>
    </source>
</evidence>
<comment type="similarity">
    <text evidence="2">Belongs to the class-V pyridoxal-phosphate-dependent aminotransferase family.</text>
</comment>
<keyword evidence="3" id="KW-0032">Aminotransferase</keyword>
<dbReference type="PATRIC" id="fig|1229909.8.peg.2015"/>
<dbReference type="Proteomes" id="UP000006100">
    <property type="component" value="Chromosome"/>
</dbReference>
<evidence type="ECO:0000256" key="2">
    <source>
        <dbReference type="ARBA" id="ARBA00009236"/>
    </source>
</evidence>
<gene>
    <name evidence="7" type="ORF">NSED_09215</name>
</gene>
<dbReference type="InterPro" id="IPR024169">
    <property type="entry name" value="SP_NH2Trfase/AEP_transaminase"/>
</dbReference>
<dbReference type="AlphaFoldDB" id="K0BBK7"/>
<evidence type="ECO:0000256" key="1">
    <source>
        <dbReference type="ARBA" id="ARBA00001933"/>
    </source>
</evidence>
<evidence type="ECO:0000256" key="3">
    <source>
        <dbReference type="ARBA" id="ARBA00022576"/>
    </source>
</evidence>